<gene>
    <name evidence="5" type="ORF">A2024_06965</name>
</gene>
<name>A0A1F5R1Z9_9BACT</name>
<feature type="compositionally biased region" description="Low complexity" evidence="4">
    <location>
        <begin position="409"/>
        <end position="418"/>
    </location>
</feature>
<comment type="caution">
    <text evidence="5">The sequence shown here is derived from an EMBL/GenBank/DDBJ whole genome shotgun (WGS) entry which is preliminary data.</text>
</comment>
<proteinExistence type="predicted"/>
<dbReference type="SUPFAM" id="SSF48452">
    <property type="entry name" value="TPR-like"/>
    <property type="match status" value="1"/>
</dbReference>
<feature type="repeat" description="TPR" evidence="3">
    <location>
        <begin position="38"/>
        <end position="71"/>
    </location>
</feature>
<dbReference type="SMART" id="SM00028">
    <property type="entry name" value="TPR"/>
    <property type="match status" value="5"/>
</dbReference>
<protein>
    <recommendedName>
        <fullName evidence="7">Tetratricopeptide repeat protein</fullName>
    </recommendedName>
</protein>
<reference evidence="5 6" key="1">
    <citation type="journal article" date="2016" name="Nat. Commun.">
        <title>Thousands of microbial genomes shed light on interconnected biogeochemical processes in an aquifer system.</title>
        <authorList>
            <person name="Anantharaman K."/>
            <person name="Brown C.T."/>
            <person name="Hug L.A."/>
            <person name="Sharon I."/>
            <person name="Castelle C.J."/>
            <person name="Probst A.J."/>
            <person name="Thomas B.C."/>
            <person name="Singh A."/>
            <person name="Wilkins M.J."/>
            <person name="Karaoz U."/>
            <person name="Brodie E.L."/>
            <person name="Williams K.H."/>
            <person name="Hubbard S.S."/>
            <person name="Banfield J.F."/>
        </authorList>
    </citation>
    <scope>NUCLEOTIDE SEQUENCE [LARGE SCALE GENOMIC DNA]</scope>
</reference>
<dbReference type="InterPro" id="IPR019734">
    <property type="entry name" value="TPR_rpt"/>
</dbReference>
<accession>A0A1F5R1Z9</accession>
<dbReference type="PANTHER" id="PTHR45586:SF1">
    <property type="entry name" value="LIPOPOLYSACCHARIDE ASSEMBLY PROTEIN B"/>
    <property type="match status" value="1"/>
</dbReference>
<feature type="repeat" description="TPR" evidence="3">
    <location>
        <begin position="345"/>
        <end position="378"/>
    </location>
</feature>
<keyword evidence="2 3" id="KW-0802">TPR repeat</keyword>
<dbReference type="AlphaFoldDB" id="A0A1F5R1Z9"/>
<feature type="region of interest" description="Disordered" evidence="4">
    <location>
        <begin position="394"/>
        <end position="520"/>
    </location>
</feature>
<evidence type="ECO:0008006" key="7">
    <source>
        <dbReference type="Google" id="ProtNLM"/>
    </source>
</evidence>
<evidence type="ECO:0000256" key="3">
    <source>
        <dbReference type="PROSITE-ProRule" id="PRU00339"/>
    </source>
</evidence>
<organism evidence="5 6">
    <name type="scientific">Candidatus Edwardsbacteria bacterium GWF2_54_11</name>
    <dbReference type="NCBI Taxonomy" id="1817851"/>
    <lineage>
        <taxon>Bacteria</taxon>
        <taxon>Candidatus Edwardsiibacteriota</taxon>
    </lineage>
</organism>
<evidence type="ECO:0000256" key="2">
    <source>
        <dbReference type="ARBA" id="ARBA00022803"/>
    </source>
</evidence>
<dbReference type="Proteomes" id="UP000177230">
    <property type="component" value="Unassembled WGS sequence"/>
</dbReference>
<dbReference type="Gene3D" id="1.25.40.10">
    <property type="entry name" value="Tetratricopeptide repeat domain"/>
    <property type="match status" value="2"/>
</dbReference>
<evidence type="ECO:0000313" key="6">
    <source>
        <dbReference type="Proteomes" id="UP000177230"/>
    </source>
</evidence>
<keyword evidence="1" id="KW-0677">Repeat</keyword>
<dbReference type="EMBL" id="MFFM01000047">
    <property type="protein sequence ID" value="OGF08440.1"/>
    <property type="molecule type" value="Genomic_DNA"/>
</dbReference>
<sequence length="520" mass="58207">MAEINRLKEQARTFYQKGEWEKARRAAEQIVSIEPEDPEFTLTLANIYREVGEDRKGLDTYEKALRLSEKSGDFSRVIAASKRILSIDKDRIELYNKTAEGYLKLGLKSGAVREWIRFADQMKIRSDFTAMAAVYQRITDIIPENPPLIGSCQKIRQLADQAVSDNSENAPEPADIVPYRRLVDVALKMGQARKIIETQQSYARVLLRKGFVRKAKAVYQKILERDPGNEEALAKVLSSSGDGALDDKKLQSQLLEACKNYQELIWGKIDEAYEPYYDLGILFRQEGLKDESVVEFQNSIKGGDRQLKGFEMLAVSFLEQGDYGLAKEVLSQGLAIRKFLDNEYVGLHYNLGVAHEQLGEFQKALYEYEQVYVIDITYKDVAKRLRDLENKVKAPQQTRIIIPEPPEAGGPASGIEPGWLDPAAEEAPGQPAAVEKRPPTTPAEDLPSSGDEEFYPLGAAADLPENAIDDRYAPPDEDGDVSYQPANLLVEETDSEPETEPSPQTAPIVLGPKDKGLSFL</sequence>
<dbReference type="InterPro" id="IPR051012">
    <property type="entry name" value="CellSynth/LPSAsmb/PSIAsmb"/>
</dbReference>
<evidence type="ECO:0000313" key="5">
    <source>
        <dbReference type="EMBL" id="OGF08440.1"/>
    </source>
</evidence>
<evidence type="ECO:0000256" key="4">
    <source>
        <dbReference type="SAM" id="MobiDB-lite"/>
    </source>
</evidence>
<dbReference type="PROSITE" id="PS50005">
    <property type="entry name" value="TPR"/>
    <property type="match status" value="2"/>
</dbReference>
<evidence type="ECO:0000256" key="1">
    <source>
        <dbReference type="ARBA" id="ARBA00022737"/>
    </source>
</evidence>
<dbReference type="InterPro" id="IPR011990">
    <property type="entry name" value="TPR-like_helical_dom_sf"/>
</dbReference>
<dbReference type="Pfam" id="PF13432">
    <property type="entry name" value="TPR_16"/>
    <property type="match status" value="2"/>
</dbReference>
<dbReference type="PANTHER" id="PTHR45586">
    <property type="entry name" value="TPR REPEAT-CONTAINING PROTEIN PA4667"/>
    <property type="match status" value="1"/>
</dbReference>